<organism evidence="8 9">
    <name type="scientific">Candidatus Magasanikbacteria bacterium GW2011_GWA2_42_32</name>
    <dbReference type="NCBI Taxonomy" id="1619039"/>
    <lineage>
        <taxon>Bacteria</taxon>
        <taxon>Candidatus Magasanikiibacteriota</taxon>
    </lineage>
</organism>
<dbReference type="AlphaFoldDB" id="A0A0G1CF14"/>
<reference evidence="8 9" key="1">
    <citation type="journal article" date="2015" name="Nature">
        <title>rRNA introns, odd ribosomes, and small enigmatic genomes across a large radiation of phyla.</title>
        <authorList>
            <person name="Brown C.T."/>
            <person name="Hug L.A."/>
            <person name="Thomas B.C."/>
            <person name="Sharon I."/>
            <person name="Castelle C.J."/>
            <person name="Singh A."/>
            <person name="Wilkins M.J."/>
            <person name="Williams K.H."/>
            <person name="Banfield J.F."/>
        </authorList>
    </citation>
    <scope>NUCLEOTIDE SEQUENCE [LARGE SCALE GENOMIC DNA]</scope>
</reference>
<dbReference type="PANTHER" id="PTHR30349">
    <property type="entry name" value="PHAGE INTEGRASE-RELATED"/>
    <property type="match status" value="1"/>
</dbReference>
<sequence>MNIADALRQFLEYLEIEKNRSPKTVHNYEFYLQRFINQTDIKNPADITLEVVRQFRLWLHRQKEATAGREIKTSTQNYHLIALRSFLKYLSKRDIKTLAPEKIELAKMPERQISFLEGGDLDRFLEAPLQKKTAGKSGELIKLRDKALLEMLFSTGLRVSELANLKKDDINLNKEEFSVRGKGGKIRVVFLNNQAKYWLKKYLDSRQDMSPFIFVPLDRAEKGREKQEGRERAGGVLIKLGKNDKIMANGLTPRSIQRMIEGYARAAGITKKITPHVLRHSFATDLLHNGADIRSVQAMLGHSSITTTQIYTHITDKGLRDVYKAFHGKKRG</sequence>
<dbReference type="GO" id="GO:0015074">
    <property type="term" value="P:DNA integration"/>
    <property type="evidence" value="ECO:0007669"/>
    <property type="project" value="UniProtKB-KW"/>
</dbReference>
<evidence type="ECO:0000256" key="2">
    <source>
        <dbReference type="ARBA" id="ARBA00022908"/>
    </source>
</evidence>
<dbReference type="GO" id="GO:0006310">
    <property type="term" value="P:DNA recombination"/>
    <property type="evidence" value="ECO:0007669"/>
    <property type="project" value="UniProtKB-KW"/>
</dbReference>
<dbReference type="InterPro" id="IPR011010">
    <property type="entry name" value="DNA_brk_join_enz"/>
</dbReference>
<evidence type="ECO:0000256" key="4">
    <source>
        <dbReference type="ARBA" id="ARBA00023172"/>
    </source>
</evidence>
<dbReference type="SUPFAM" id="SSF56349">
    <property type="entry name" value="DNA breaking-rejoining enzymes"/>
    <property type="match status" value="1"/>
</dbReference>
<evidence type="ECO:0000256" key="1">
    <source>
        <dbReference type="ARBA" id="ARBA00008857"/>
    </source>
</evidence>
<protein>
    <submittedName>
        <fullName evidence="8">Tyrosine recombinase XerC</fullName>
    </submittedName>
</protein>
<dbReference type="PROSITE" id="PS51898">
    <property type="entry name" value="TYR_RECOMBINASE"/>
    <property type="match status" value="1"/>
</dbReference>
<name>A0A0G1CF14_9BACT</name>
<keyword evidence="4" id="KW-0233">DNA recombination</keyword>
<proteinExistence type="inferred from homology"/>
<evidence type="ECO:0000313" key="9">
    <source>
        <dbReference type="Proteomes" id="UP000034837"/>
    </source>
</evidence>
<dbReference type="EMBL" id="LCDO01000003">
    <property type="protein sequence ID" value="KKS57156.1"/>
    <property type="molecule type" value="Genomic_DNA"/>
</dbReference>
<comment type="similarity">
    <text evidence="1">Belongs to the 'phage' integrase family.</text>
</comment>
<dbReference type="InterPro" id="IPR002104">
    <property type="entry name" value="Integrase_catalytic"/>
</dbReference>
<dbReference type="PROSITE" id="PS51900">
    <property type="entry name" value="CB"/>
    <property type="match status" value="1"/>
</dbReference>
<dbReference type="PANTHER" id="PTHR30349:SF41">
    <property type="entry name" value="INTEGRASE_RECOMBINASE PROTEIN MJ0367-RELATED"/>
    <property type="match status" value="1"/>
</dbReference>
<dbReference type="Gene3D" id="1.10.443.10">
    <property type="entry name" value="Intergrase catalytic core"/>
    <property type="match status" value="1"/>
</dbReference>
<evidence type="ECO:0000256" key="5">
    <source>
        <dbReference type="PROSITE-ProRule" id="PRU01248"/>
    </source>
</evidence>
<feature type="domain" description="Tyr recombinase" evidence="6">
    <location>
        <begin position="111"/>
        <end position="324"/>
    </location>
</feature>
<evidence type="ECO:0000256" key="3">
    <source>
        <dbReference type="ARBA" id="ARBA00023125"/>
    </source>
</evidence>
<comment type="caution">
    <text evidence="8">The sequence shown here is derived from an EMBL/GenBank/DDBJ whole genome shotgun (WGS) entry which is preliminary data.</text>
</comment>
<dbReference type="InterPro" id="IPR010998">
    <property type="entry name" value="Integrase_recombinase_N"/>
</dbReference>
<evidence type="ECO:0000259" key="6">
    <source>
        <dbReference type="PROSITE" id="PS51898"/>
    </source>
</evidence>
<dbReference type="InterPro" id="IPR004107">
    <property type="entry name" value="Integrase_SAM-like_N"/>
</dbReference>
<evidence type="ECO:0000259" key="7">
    <source>
        <dbReference type="PROSITE" id="PS51900"/>
    </source>
</evidence>
<evidence type="ECO:0000313" key="8">
    <source>
        <dbReference type="EMBL" id="KKS57156.1"/>
    </source>
</evidence>
<accession>A0A0G1CF14</accession>
<dbReference type="CDD" id="cd00798">
    <property type="entry name" value="INT_XerDC_C"/>
    <property type="match status" value="1"/>
</dbReference>
<dbReference type="InterPro" id="IPR044068">
    <property type="entry name" value="CB"/>
</dbReference>
<keyword evidence="2" id="KW-0229">DNA integration</keyword>
<dbReference type="InterPro" id="IPR013762">
    <property type="entry name" value="Integrase-like_cat_sf"/>
</dbReference>
<dbReference type="Gene3D" id="1.10.150.130">
    <property type="match status" value="1"/>
</dbReference>
<dbReference type="Pfam" id="PF00589">
    <property type="entry name" value="Phage_integrase"/>
    <property type="match status" value="1"/>
</dbReference>
<dbReference type="Pfam" id="PF02899">
    <property type="entry name" value="Phage_int_SAM_1"/>
    <property type="match status" value="1"/>
</dbReference>
<gene>
    <name evidence="8" type="ORF">UV20_C0003G0098</name>
</gene>
<dbReference type="Proteomes" id="UP000034837">
    <property type="component" value="Unassembled WGS sequence"/>
</dbReference>
<keyword evidence="3 5" id="KW-0238">DNA-binding</keyword>
<feature type="domain" description="Core-binding (CB)" evidence="7">
    <location>
        <begin position="1"/>
        <end position="91"/>
    </location>
</feature>
<dbReference type="InterPro" id="IPR050090">
    <property type="entry name" value="Tyrosine_recombinase_XerCD"/>
</dbReference>
<dbReference type="GO" id="GO:0003677">
    <property type="term" value="F:DNA binding"/>
    <property type="evidence" value="ECO:0007669"/>
    <property type="project" value="UniProtKB-UniRule"/>
</dbReference>